<dbReference type="Proteomes" id="UP000594261">
    <property type="component" value="Chromosome 6"/>
</dbReference>
<reference evidence="9 10" key="1">
    <citation type="journal article" date="2016" name="G3 (Bethesda)">
        <title>First Draft Assembly and Annotation of the Genome of a California Endemic Oak Quercus lobata Nee (Fagaceae).</title>
        <authorList>
            <person name="Sork V.L."/>
            <person name="Fitz-Gibbon S.T."/>
            <person name="Puiu D."/>
            <person name="Crepeau M."/>
            <person name="Gugger P.F."/>
            <person name="Sherman R."/>
            <person name="Stevens K."/>
            <person name="Langley C.H."/>
            <person name="Pellegrini M."/>
            <person name="Salzberg S.L."/>
        </authorList>
    </citation>
    <scope>NUCLEOTIDE SEQUENCE [LARGE SCALE GENOMIC DNA]</scope>
    <source>
        <strain evidence="9 10">cv. SW786</strain>
    </source>
</reference>
<comment type="similarity">
    <text evidence="2">Belongs to the 'GDSL' lipolytic enzyme family.</text>
</comment>
<dbReference type="InterPro" id="IPR051238">
    <property type="entry name" value="GDSL_esterase/lipase"/>
</dbReference>
<dbReference type="OMA" id="CCRIAGR"/>
<feature type="signal peptide" evidence="8">
    <location>
        <begin position="1"/>
        <end position="29"/>
    </location>
</feature>
<dbReference type="CDD" id="cd01837">
    <property type="entry name" value="SGNH_plant_lipase_like"/>
    <property type="match status" value="1"/>
</dbReference>
<evidence type="ECO:0000313" key="9">
    <source>
        <dbReference type="EnsemblPlants" id="QL06p012463:mrna"/>
    </source>
</evidence>
<dbReference type="Gene3D" id="3.40.50.1110">
    <property type="entry name" value="SGNH hydrolase"/>
    <property type="match status" value="1"/>
</dbReference>
<evidence type="ECO:0000256" key="5">
    <source>
        <dbReference type="ARBA" id="ARBA00022801"/>
    </source>
</evidence>
<evidence type="ECO:0000256" key="8">
    <source>
        <dbReference type="SAM" id="SignalP"/>
    </source>
</evidence>
<dbReference type="InParanoid" id="A0A7N2LXL5"/>
<dbReference type="InterPro" id="IPR035669">
    <property type="entry name" value="SGNH_plant_lipase-like"/>
</dbReference>
<keyword evidence="6" id="KW-0442">Lipid degradation</keyword>
<dbReference type="GO" id="GO:0016788">
    <property type="term" value="F:hydrolase activity, acting on ester bonds"/>
    <property type="evidence" value="ECO:0007669"/>
    <property type="project" value="InterPro"/>
</dbReference>
<dbReference type="InterPro" id="IPR001087">
    <property type="entry name" value="GDSL"/>
</dbReference>
<evidence type="ECO:0000256" key="7">
    <source>
        <dbReference type="ARBA" id="ARBA00023098"/>
    </source>
</evidence>
<dbReference type="CDD" id="cd06558">
    <property type="entry name" value="crotonase-like"/>
    <property type="match status" value="1"/>
</dbReference>
<dbReference type="AlphaFoldDB" id="A0A7N2LXL5"/>
<evidence type="ECO:0000313" key="10">
    <source>
        <dbReference type="Proteomes" id="UP000594261"/>
    </source>
</evidence>
<dbReference type="Pfam" id="PF00657">
    <property type="entry name" value="Lipase_GDSL"/>
    <property type="match status" value="1"/>
</dbReference>
<dbReference type="Gramene" id="QL06p012463:mrna">
    <property type="protein sequence ID" value="QL06p012463:mrna"/>
    <property type="gene ID" value="QL06p012463"/>
</dbReference>
<reference evidence="9" key="2">
    <citation type="submission" date="2021-01" db="UniProtKB">
        <authorList>
            <consortium name="EnsemblPlants"/>
        </authorList>
    </citation>
    <scope>IDENTIFICATION</scope>
</reference>
<dbReference type="InterPro" id="IPR029045">
    <property type="entry name" value="ClpP/crotonase-like_dom_sf"/>
</dbReference>
<keyword evidence="5" id="KW-0378">Hydrolase</keyword>
<evidence type="ECO:0000256" key="6">
    <source>
        <dbReference type="ARBA" id="ARBA00022963"/>
    </source>
</evidence>
<name>A0A7N2LXL5_QUELO</name>
<evidence type="ECO:0000256" key="3">
    <source>
        <dbReference type="ARBA" id="ARBA00022525"/>
    </source>
</evidence>
<evidence type="ECO:0008006" key="11">
    <source>
        <dbReference type="Google" id="ProtNLM"/>
    </source>
</evidence>
<accession>A0A7N2LXL5</accession>
<dbReference type="GO" id="GO:0016042">
    <property type="term" value="P:lipid catabolic process"/>
    <property type="evidence" value="ECO:0007669"/>
    <property type="project" value="UniProtKB-KW"/>
</dbReference>
<dbReference type="PANTHER" id="PTHR45650:SF4">
    <property type="entry name" value="GDSL-LIKE LIPASE_ACYLHYDROLASE FAMILY PROTEIN, EXPRESSED"/>
    <property type="match status" value="1"/>
</dbReference>
<keyword evidence="3" id="KW-0964">Secreted</keyword>
<dbReference type="EMBL" id="LRBV02000006">
    <property type="status" value="NOT_ANNOTATED_CDS"/>
    <property type="molecule type" value="Genomic_DNA"/>
</dbReference>
<dbReference type="FunCoup" id="A0A7N2LXL5">
    <property type="interactions" value="74"/>
</dbReference>
<dbReference type="GO" id="GO:0005576">
    <property type="term" value="C:extracellular region"/>
    <property type="evidence" value="ECO:0007669"/>
    <property type="project" value="UniProtKB-SubCell"/>
</dbReference>
<evidence type="ECO:0000256" key="4">
    <source>
        <dbReference type="ARBA" id="ARBA00022729"/>
    </source>
</evidence>
<keyword evidence="4 8" id="KW-0732">Signal</keyword>
<dbReference type="EnsemblPlants" id="QL06p012463:mrna">
    <property type="protein sequence ID" value="QL06p012463:mrna"/>
    <property type="gene ID" value="QL06p012463"/>
</dbReference>
<keyword evidence="10" id="KW-1185">Reference proteome</keyword>
<dbReference type="InterPro" id="IPR036514">
    <property type="entry name" value="SGNH_hydro_sf"/>
</dbReference>
<dbReference type="PANTHER" id="PTHR45650">
    <property type="entry name" value="GDSL-LIKE LIPASE/ACYLHYDROLASE-RELATED"/>
    <property type="match status" value="1"/>
</dbReference>
<evidence type="ECO:0000256" key="2">
    <source>
        <dbReference type="ARBA" id="ARBA00008668"/>
    </source>
</evidence>
<dbReference type="Pfam" id="PF00378">
    <property type="entry name" value="ECH_1"/>
    <property type="match status" value="1"/>
</dbReference>
<feature type="chain" id="PRO_5029772199" description="GDSL esterase/lipase" evidence="8">
    <location>
        <begin position="30"/>
        <end position="462"/>
    </location>
</feature>
<keyword evidence="7" id="KW-0443">Lipid metabolism</keyword>
<sequence>MAFTLNRQIIGGIVPALLKVSILVEICFAQDVPAFFVFGDSLADPGNNNYIVSLTKANYIPNGIDFGMPTGRFTNGRTIVDIIGKIFSPGQELGFKDYLPPYLAPTTAGVVILQGVNYASGGGGILNDTGKIFGGRINLDAQIDNFANSRQDIISSIGAPEALTLFGKAFFSVTIGSNDFLDNYLTPVISAVKQKLVTPNVFVGAMISRYRLQLMRLYNLGARKIIVANVGPIGCIPYQRDINLSTGPDCVSFSNQLAQLFNAELKCLITDLSSNLQGSKFVYADAYSIVEDILKNYISYGFENANSACCYLVGRFGGLTPCGPLSKVCSDRSKFGIFPSWGLSQKLSRIIGPNKAREVSLTATPLTAEVAERLGFVNYVVEEGELLKKARETGEGILKNNQDLVLRYKSVINDGLKLDLGHALALEKERAHDYYNGMTKEQFEKMQQFIAGRSSKKPSSKL</sequence>
<protein>
    <recommendedName>
        <fullName evidence="11">GDSL esterase/lipase</fullName>
    </recommendedName>
</protein>
<organism evidence="9 10">
    <name type="scientific">Quercus lobata</name>
    <name type="common">Valley oak</name>
    <dbReference type="NCBI Taxonomy" id="97700"/>
    <lineage>
        <taxon>Eukaryota</taxon>
        <taxon>Viridiplantae</taxon>
        <taxon>Streptophyta</taxon>
        <taxon>Embryophyta</taxon>
        <taxon>Tracheophyta</taxon>
        <taxon>Spermatophyta</taxon>
        <taxon>Magnoliopsida</taxon>
        <taxon>eudicotyledons</taxon>
        <taxon>Gunneridae</taxon>
        <taxon>Pentapetalae</taxon>
        <taxon>rosids</taxon>
        <taxon>fabids</taxon>
        <taxon>Fagales</taxon>
        <taxon>Fagaceae</taxon>
        <taxon>Quercus</taxon>
    </lineage>
</organism>
<evidence type="ECO:0000256" key="1">
    <source>
        <dbReference type="ARBA" id="ARBA00004613"/>
    </source>
</evidence>
<dbReference type="SUPFAM" id="SSF52096">
    <property type="entry name" value="ClpP/crotonase"/>
    <property type="match status" value="1"/>
</dbReference>
<dbReference type="InterPro" id="IPR001753">
    <property type="entry name" value="Enoyl-CoA_hydra/iso"/>
</dbReference>
<proteinExistence type="inferred from homology"/>
<comment type="subcellular location">
    <subcellularLocation>
        <location evidence="1">Secreted</location>
    </subcellularLocation>
</comment>